<name>X1IZ92_9ZZZZ</name>
<protein>
    <submittedName>
        <fullName evidence="1">Uncharacterized protein</fullName>
    </submittedName>
</protein>
<comment type="caution">
    <text evidence="1">The sequence shown here is derived from an EMBL/GenBank/DDBJ whole genome shotgun (WGS) entry which is preliminary data.</text>
</comment>
<sequence length="84" mass="9970">MNITRFILICDDAGTKNCQFDCIYKNDPNASCFKSEEELAEVYLGIAEVRGEIKRLKKVREKREPYYYELRDLFNKILAVLERK</sequence>
<gene>
    <name evidence="1" type="ORF">S03H2_63831</name>
</gene>
<proteinExistence type="predicted"/>
<evidence type="ECO:0000313" key="1">
    <source>
        <dbReference type="EMBL" id="GAH87786.1"/>
    </source>
</evidence>
<dbReference type="EMBL" id="BARU01041390">
    <property type="protein sequence ID" value="GAH87786.1"/>
    <property type="molecule type" value="Genomic_DNA"/>
</dbReference>
<accession>X1IZ92</accession>
<organism evidence="1">
    <name type="scientific">marine sediment metagenome</name>
    <dbReference type="NCBI Taxonomy" id="412755"/>
    <lineage>
        <taxon>unclassified sequences</taxon>
        <taxon>metagenomes</taxon>
        <taxon>ecological metagenomes</taxon>
    </lineage>
</organism>
<reference evidence="1" key="1">
    <citation type="journal article" date="2014" name="Front. Microbiol.">
        <title>High frequency of phylogenetically diverse reductive dehalogenase-homologous genes in deep subseafloor sedimentary metagenomes.</title>
        <authorList>
            <person name="Kawai M."/>
            <person name="Futagami T."/>
            <person name="Toyoda A."/>
            <person name="Takaki Y."/>
            <person name="Nishi S."/>
            <person name="Hori S."/>
            <person name="Arai W."/>
            <person name="Tsubouchi T."/>
            <person name="Morono Y."/>
            <person name="Uchiyama I."/>
            <person name="Ito T."/>
            <person name="Fujiyama A."/>
            <person name="Inagaki F."/>
            <person name="Takami H."/>
        </authorList>
    </citation>
    <scope>NUCLEOTIDE SEQUENCE</scope>
    <source>
        <strain evidence="1">Expedition CK06-06</strain>
    </source>
</reference>
<dbReference type="AlphaFoldDB" id="X1IZ92"/>